<dbReference type="RefSeq" id="WP_157725610.1">
    <property type="nucleotide sequence ID" value="NZ_CP022423.1"/>
</dbReference>
<feature type="domain" description="Lcl C-terminal" evidence="1">
    <location>
        <begin position="89"/>
        <end position="228"/>
    </location>
</feature>
<dbReference type="EMBL" id="CP022423">
    <property type="protein sequence ID" value="ASM77457.1"/>
    <property type="molecule type" value="Genomic_DNA"/>
</dbReference>
<dbReference type="Proteomes" id="UP000199729">
    <property type="component" value="Chromosome"/>
</dbReference>
<dbReference type="KEGG" id="vff:VITFI_CDS1679"/>
<proteinExistence type="predicted"/>
<dbReference type="Pfam" id="PF07603">
    <property type="entry name" value="Lcl_C"/>
    <property type="match status" value="1"/>
</dbReference>
<name>A0A221KF33_VITFI</name>
<sequence>MVKLGLTLLSFSWSLCPENPPIQTMQELGNMFGAKVSHGGGVLAWCGVVVTLALTGCGKKEEALLVEAQPAPQPLIASRYRPSADGSEITDTQTGLTWQRCSVGQRWSGSSCEGEAKIFTFGEALAQAGNGWRVPTVREFQSLRVCSTGFEAKTLDFQDGKAKVSYACSYGSARPTIHTGAFPNTPLLHHWASPLLGDSSDSAWSVVFYDGSLGLSGRGYGHHVRLVR</sequence>
<keyword evidence="3" id="KW-1185">Reference proteome</keyword>
<evidence type="ECO:0000259" key="1">
    <source>
        <dbReference type="Pfam" id="PF07603"/>
    </source>
</evidence>
<dbReference type="AlphaFoldDB" id="A0A221KF33"/>
<reference evidence="2 3" key="1">
    <citation type="submission" date="2017-07" db="EMBL/GenBank/DDBJ databases">
        <title>Complete Genome Sequence of the cosmetic ferment Vitreoscilla filiformis (ATCC15551).</title>
        <authorList>
            <person name="Contreras S."/>
            <person name="Sagory-Zalkind P."/>
            <person name="Blanquart H."/>
            <person name="Iltis A."/>
            <person name="Morand S.C."/>
        </authorList>
    </citation>
    <scope>NUCLEOTIDE SEQUENCE [LARGE SCALE GENOMIC DNA]</scope>
    <source>
        <strain evidence="2 3">ATCC 15551</strain>
    </source>
</reference>
<dbReference type="OrthoDB" id="8555302at2"/>
<dbReference type="InterPro" id="IPR011460">
    <property type="entry name" value="Lcl_C"/>
</dbReference>
<organism evidence="2 3">
    <name type="scientific">Vitreoscilla filiformis</name>
    <dbReference type="NCBI Taxonomy" id="63"/>
    <lineage>
        <taxon>Bacteria</taxon>
        <taxon>Pseudomonadati</taxon>
        <taxon>Pseudomonadota</taxon>
        <taxon>Betaproteobacteria</taxon>
        <taxon>Neisseriales</taxon>
        <taxon>Neisseriaceae</taxon>
        <taxon>Vitreoscilla</taxon>
    </lineage>
</organism>
<gene>
    <name evidence="2" type="ORF">VITFI_CDS1679</name>
</gene>
<evidence type="ECO:0000313" key="3">
    <source>
        <dbReference type="Proteomes" id="UP000199729"/>
    </source>
</evidence>
<accession>A0A221KF33</accession>
<protein>
    <recommendedName>
        <fullName evidence="1">Lcl C-terminal domain-containing protein</fullName>
    </recommendedName>
</protein>
<evidence type="ECO:0000313" key="2">
    <source>
        <dbReference type="EMBL" id="ASM77457.1"/>
    </source>
</evidence>